<feature type="transmembrane region" description="Helical" evidence="1">
    <location>
        <begin position="105"/>
        <end position="123"/>
    </location>
</feature>
<keyword evidence="1" id="KW-0472">Membrane</keyword>
<sequence length="189" mass="21054">MNVNEAKLELMKQTKKGIAMFYVGTAFWFLMGLLSFIDMHINLLGLFHLIGIGMLFPLGILVSNLLKIDFIAKDNPLSNLAGILGGMQILFAPILILIYMENIEWLPFFIAVLTGAHFLPFSALYNSKAFIFQSVGVIVFASIIGFGFMNYVYTILPFGLSMIYFVTLILLNIENKKIASISTNHSLAS</sequence>
<dbReference type="AlphaFoldDB" id="A0A916S7S9"/>
<feature type="transmembrane region" description="Helical" evidence="1">
    <location>
        <begin position="78"/>
        <end position="99"/>
    </location>
</feature>
<evidence type="ECO:0000256" key="1">
    <source>
        <dbReference type="SAM" id="Phobius"/>
    </source>
</evidence>
<protein>
    <submittedName>
        <fullName evidence="2">Uncharacterized protein</fullName>
    </submittedName>
</protein>
<gene>
    <name evidence="2" type="ORF">GCM10008025_32450</name>
</gene>
<dbReference type="Pfam" id="PF22765">
    <property type="entry name" value="DUF7010"/>
    <property type="match status" value="1"/>
</dbReference>
<feature type="transmembrane region" description="Helical" evidence="1">
    <location>
        <begin position="130"/>
        <end position="149"/>
    </location>
</feature>
<feature type="transmembrane region" description="Helical" evidence="1">
    <location>
        <begin position="17"/>
        <end position="37"/>
    </location>
</feature>
<evidence type="ECO:0000313" key="2">
    <source>
        <dbReference type="EMBL" id="GGA87117.1"/>
    </source>
</evidence>
<feature type="transmembrane region" description="Helical" evidence="1">
    <location>
        <begin position="155"/>
        <end position="173"/>
    </location>
</feature>
<dbReference type="RefSeq" id="WP_188385729.1">
    <property type="nucleotide sequence ID" value="NZ_BMEY01000020.1"/>
</dbReference>
<name>A0A916S7S9_9BACI</name>
<reference evidence="2" key="2">
    <citation type="submission" date="2020-09" db="EMBL/GenBank/DDBJ databases">
        <authorList>
            <person name="Sun Q."/>
            <person name="Zhou Y."/>
        </authorList>
    </citation>
    <scope>NUCLEOTIDE SEQUENCE</scope>
    <source>
        <strain evidence="2">CGMCC 1.12408</strain>
    </source>
</reference>
<comment type="caution">
    <text evidence="2">The sequence shown here is derived from an EMBL/GenBank/DDBJ whole genome shotgun (WGS) entry which is preliminary data.</text>
</comment>
<keyword evidence="3" id="KW-1185">Reference proteome</keyword>
<dbReference type="InterPro" id="IPR053824">
    <property type="entry name" value="DUF7010"/>
</dbReference>
<organism evidence="2 3">
    <name type="scientific">Ornithinibacillus halotolerans</name>
    <dbReference type="NCBI Taxonomy" id="1274357"/>
    <lineage>
        <taxon>Bacteria</taxon>
        <taxon>Bacillati</taxon>
        <taxon>Bacillota</taxon>
        <taxon>Bacilli</taxon>
        <taxon>Bacillales</taxon>
        <taxon>Bacillaceae</taxon>
        <taxon>Ornithinibacillus</taxon>
    </lineage>
</organism>
<feature type="transmembrane region" description="Helical" evidence="1">
    <location>
        <begin position="43"/>
        <end position="66"/>
    </location>
</feature>
<dbReference type="EMBL" id="BMEY01000020">
    <property type="protein sequence ID" value="GGA87117.1"/>
    <property type="molecule type" value="Genomic_DNA"/>
</dbReference>
<evidence type="ECO:0000313" key="3">
    <source>
        <dbReference type="Proteomes" id="UP000613512"/>
    </source>
</evidence>
<keyword evidence="1" id="KW-1133">Transmembrane helix</keyword>
<keyword evidence="1" id="KW-0812">Transmembrane</keyword>
<dbReference type="Proteomes" id="UP000613512">
    <property type="component" value="Unassembled WGS sequence"/>
</dbReference>
<proteinExistence type="predicted"/>
<accession>A0A916S7S9</accession>
<reference evidence="2" key="1">
    <citation type="journal article" date="2014" name="Int. J. Syst. Evol. Microbiol.">
        <title>Complete genome sequence of Corynebacterium casei LMG S-19264T (=DSM 44701T), isolated from a smear-ripened cheese.</title>
        <authorList>
            <consortium name="US DOE Joint Genome Institute (JGI-PGF)"/>
            <person name="Walter F."/>
            <person name="Albersmeier A."/>
            <person name="Kalinowski J."/>
            <person name="Ruckert C."/>
        </authorList>
    </citation>
    <scope>NUCLEOTIDE SEQUENCE</scope>
    <source>
        <strain evidence="2">CGMCC 1.12408</strain>
    </source>
</reference>